<dbReference type="SMART" id="SM00827">
    <property type="entry name" value="PKS_AT"/>
    <property type="match status" value="1"/>
</dbReference>
<dbReference type="SUPFAM" id="SSF55048">
    <property type="entry name" value="Probable ACP-binding domain of malonyl-CoA ACP transacylase"/>
    <property type="match status" value="1"/>
</dbReference>
<evidence type="ECO:0000313" key="10">
    <source>
        <dbReference type="Proteomes" id="UP000798808"/>
    </source>
</evidence>
<name>A0ABW9RZG2_9BACT</name>
<dbReference type="Pfam" id="PF00698">
    <property type="entry name" value="Acyl_transf_1"/>
    <property type="match status" value="1"/>
</dbReference>
<sequence>MKKTYVFPGQGSQRKGMGGDLFDEFPELTKKADKILGYSIKELCLNDPDKQLNETQFTQPALYVVNALSYQKKLKDGEKKPDFLAGHSLGEYNALEAAGVFSFENGLKLVKKRGELMSQAKNGGMAAVLNSSEAQIREILKDAKLTTIDIANLNAPSQIVVSGLREDINKAQSYFENANTMFIPLNTSGAFHSRYMKEPAAEFGKQVKKTKFSKPKIPVIANVTGKPYEFKNVAQHLIDQLSNSVRWSESMTYLLDQGVTEFEELGVGDVLTKLIGYIKKDYDKNASGKTEAKSKASEEKRTKANEKAAPKSRSITKTSKPKQHTDAATLVEQWNEAHPVGTKVTSGFYEDELETR</sequence>
<evidence type="ECO:0000256" key="2">
    <source>
        <dbReference type="ARBA" id="ARBA00013258"/>
    </source>
</evidence>
<evidence type="ECO:0000259" key="8">
    <source>
        <dbReference type="SMART" id="SM00827"/>
    </source>
</evidence>
<dbReference type="PANTHER" id="PTHR42681:SF1">
    <property type="entry name" value="MALONYL-COA-ACYL CARRIER PROTEIN TRANSACYLASE, MITOCHONDRIAL"/>
    <property type="match status" value="1"/>
</dbReference>
<dbReference type="GO" id="GO:0004314">
    <property type="term" value="F:[acyl-carrier-protein] S-malonyltransferase activity"/>
    <property type="evidence" value="ECO:0007669"/>
    <property type="project" value="UniProtKB-EC"/>
</dbReference>
<accession>A0ABW9RZG2</accession>
<dbReference type="InterPro" id="IPR001227">
    <property type="entry name" value="Ac_transferase_dom_sf"/>
</dbReference>
<dbReference type="Gene3D" id="3.40.366.10">
    <property type="entry name" value="Malonyl-Coenzyme A Acyl Carrier Protein, domain 2"/>
    <property type="match status" value="1"/>
</dbReference>
<dbReference type="EMBL" id="SMLW01000680">
    <property type="protein sequence ID" value="MTI29172.1"/>
    <property type="molecule type" value="Genomic_DNA"/>
</dbReference>
<dbReference type="SUPFAM" id="SSF52151">
    <property type="entry name" value="FabD/lysophospholipase-like"/>
    <property type="match status" value="1"/>
</dbReference>
<dbReference type="InterPro" id="IPR050858">
    <property type="entry name" value="Mal-CoA-ACP_Trans/PKS_FabD"/>
</dbReference>
<proteinExistence type="inferred from homology"/>
<reference evidence="9 10" key="1">
    <citation type="submission" date="2019-02" db="EMBL/GenBank/DDBJ databases">
        <authorList>
            <person name="Goldberg S.R."/>
            <person name="Haltli B.A."/>
            <person name="Correa H."/>
            <person name="Russell K.G."/>
        </authorList>
    </citation>
    <scope>NUCLEOTIDE SEQUENCE [LARGE SCALE GENOMIC DNA]</scope>
    <source>
        <strain evidence="9 10">JCM 16186</strain>
    </source>
</reference>
<keyword evidence="4 9" id="KW-0808">Transferase</keyword>
<dbReference type="InterPro" id="IPR014043">
    <property type="entry name" value="Acyl_transferase_dom"/>
</dbReference>
<keyword evidence="10" id="KW-1185">Reference proteome</keyword>
<evidence type="ECO:0000313" key="9">
    <source>
        <dbReference type="EMBL" id="MTI29172.1"/>
    </source>
</evidence>
<dbReference type="InterPro" id="IPR024925">
    <property type="entry name" value="Malonyl_CoA-ACP_transAc"/>
</dbReference>
<evidence type="ECO:0000256" key="7">
    <source>
        <dbReference type="SAM" id="MobiDB-lite"/>
    </source>
</evidence>
<dbReference type="PANTHER" id="PTHR42681">
    <property type="entry name" value="MALONYL-COA-ACYL CARRIER PROTEIN TRANSACYLASE, MITOCHONDRIAL"/>
    <property type="match status" value="1"/>
</dbReference>
<organism evidence="9 10">
    <name type="scientific">Fulvivirga kasyanovii</name>
    <dbReference type="NCBI Taxonomy" id="396812"/>
    <lineage>
        <taxon>Bacteria</taxon>
        <taxon>Pseudomonadati</taxon>
        <taxon>Bacteroidota</taxon>
        <taxon>Cytophagia</taxon>
        <taxon>Cytophagales</taxon>
        <taxon>Fulvivirgaceae</taxon>
        <taxon>Fulvivirga</taxon>
    </lineage>
</organism>
<dbReference type="RefSeq" id="WP_155177420.1">
    <property type="nucleotide sequence ID" value="NZ_SMLW01000680.1"/>
</dbReference>
<keyword evidence="5 9" id="KW-0012">Acyltransferase</keyword>
<dbReference type="InterPro" id="IPR004410">
    <property type="entry name" value="Malonyl_CoA-ACP_transAc_FabD"/>
</dbReference>
<dbReference type="Proteomes" id="UP000798808">
    <property type="component" value="Unassembled WGS sequence"/>
</dbReference>
<dbReference type="PIRSF" id="PIRSF000446">
    <property type="entry name" value="Mct"/>
    <property type="match status" value="1"/>
</dbReference>
<feature type="region of interest" description="Disordered" evidence="7">
    <location>
        <begin position="286"/>
        <end position="326"/>
    </location>
</feature>
<dbReference type="InterPro" id="IPR016035">
    <property type="entry name" value="Acyl_Trfase/lysoPLipase"/>
</dbReference>
<comment type="similarity">
    <text evidence="1">Belongs to the FabD family.</text>
</comment>
<feature type="non-terminal residue" evidence="9">
    <location>
        <position position="356"/>
    </location>
</feature>
<protein>
    <recommendedName>
        <fullName evidence="3">Malonyl CoA-acyl carrier protein transacylase</fullName>
        <ecNumber evidence="2">2.3.1.39</ecNumber>
    </recommendedName>
</protein>
<evidence type="ECO:0000256" key="3">
    <source>
        <dbReference type="ARBA" id="ARBA00018953"/>
    </source>
</evidence>
<evidence type="ECO:0000256" key="4">
    <source>
        <dbReference type="ARBA" id="ARBA00022679"/>
    </source>
</evidence>
<evidence type="ECO:0000256" key="6">
    <source>
        <dbReference type="ARBA" id="ARBA00048462"/>
    </source>
</evidence>
<gene>
    <name evidence="9" type="primary">fabD</name>
    <name evidence="9" type="ORF">E1163_29695</name>
</gene>
<dbReference type="Gene3D" id="3.30.70.250">
    <property type="entry name" value="Malonyl-CoA ACP transacylase, ACP-binding"/>
    <property type="match status" value="1"/>
</dbReference>
<feature type="domain" description="Malonyl-CoA:ACP transacylase (MAT)" evidence="8">
    <location>
        <begin position="6"/>
        <end position="334"/>
    </location>
</feature>
<feature type="compositionally biased region" description="Basic and acidic residues" evidence="7">
    <location>
        <begin position="286"/>
        <end position="309"/>
    </location>
</feature>
<dbReference type="NCBIfam" id="TIGR00128">
    <property type="entry name" value="fabD"/>
    <property type="match status" value="1"/>
</dbReference>
<dbReference type="EC" id="2.3.1.39" evidence="2"/>
<dbReference type="InterPro" id="IPR016036">
    <property type="entry name" value="Malonyl_transacylase_ACP-bd"/>
</dbReference>
<comment type="catalytic activity">
    <reaction evidence="6">
        <text>holo-[ACP] + malonyl-CoA = malonyl-[ACP] + CoA</text>
        <dbReference type="Rhea" id="RHEA:41792"/>
        <dbReference type="Rhea" id="RHEA-COMP:9623"/>
        <dbReference type="Rhea" id="RHEA-COMP:9685"/>
        <dbReference type="ChEBI" id="CHEBI:57287"/>
        <dbReference type="ChEBI" id="CHEBI:57384"/>
        <dbReference type="ChEBI" id="CHEBI:64479"/>
        <dbReference type="ChEBI" id="CHEBI:78449"/>
        <dbReference type="EC" id="2.3.1.39"/>
    </reaction>
</comment>
<comment type="caution">
    <text evidence="9">The sequence shown here is derived from an EMBL/GenBank/DDBJ whole genome shotgun (WGS) entry which is preliminary data.</text>
</comment>
<evidence type="ECO:0000256" key="1">
    <source>
        <dbReference type="ARBA" id="ARBA00008217"/>
    </source>
</evidence>
<evidence type="ECO:0000256" key="5">
    <source>
        <dbReference type="ARBA" id="ARBA00023315"/>
    </source>
</evidence>